<comment type="caution">
    <text evidence="1">The sequence shown here is derived from an EMBL/GenBank/DDBJ whole genome shotgun (WGS) entry which is preliminary data.</text>
</comment>
<protein>
    <submittedName>
        <fullName evidence="1">Uncharacterized protein</fullName>
    </submittedName>
</protein>
<dbReference type="AlphaFoldDB" id="A0AAD6ZVI5"/>
<proteinExistence type="predicted"/>
<name>A0AAD6ZVI5_9AGAR</name>
<gene>
    <name evidence="1" type="ORF">DFH08DRAFT_925227</name>
</gene>
<accession>A0AAD6ZVI5</accession>
<evidence type="ECO:0000313" key="1">
    <source>
        <dbReference type="EMBL" id="KAJ7342422.1"/>
    </source>
</evidence>
<reference evidence="1" key="1">
    <citation type="submission" date="2023-03" db="EMBL/GenBank/DDBJ databases">
        <title>Massive genome expansion in bonnet fungi (Mycena s.s.) driven by repeated elements and novel gene families across ecological guilds.</title>
        <authorList>
            <consortium name="Lawrence Berkeley National Laboratory"/>
            <person name="Harder C.B."/>
            <person name="Miyauchi S."/>
            <person name="Viragh M."/>
            <person name="Kuo A."/>
            <person name="Thoen E."/>
            <person name="Andreopoulos B."/>
            <person name="Lu D."/>
            <person name="Skrede I."/>
            <person name="Drula E."/>
            <person name="Henrissat B."/>
            <person name="Morin E."/>
            <person name="Kohler A."/>
            <person name="Barry K."/>
            <person name="LaButti K."/>
            <person name="Morin E."/>
            <person name="Salamov A."/>
            <person name="Lipzen A."/>
            <person name="Mereny Z."/>
            <person name="Hegedus B."/>
            <person name="Baldrian P."/>
            <person name="Stursova M."/>
            <person name="Weitz H."/>
            <person name="Taylor A."/>
            <person name="Grigoriev I.V."/>
            <person name="Nagy L.G."/>
            <person name="Martin F."/>
            <person name="Kauserud H."/>
        </authorList>
    </citation>
    <scope>NUCLEOTIDE SEQUENCE</scope>
    <source>
        <strain evidence="1">CBHHK002</strain>
    </source>
</reference>
<evidence type="ECO:0000313" key="2">
    <source>
        <dbReference type="Proteomes" id="UP001218218"/>
    </source>
</evidence>
<sequence>MPTRPGSNSDSLFNDASPRTLNYSRVSSFRSPELEVLLYSPHVRIEPTSWASRSIPIYGDHDVIGGKIILGSNCVSGRVVLNASGAFISDGGGTGKQRHIFFSASKVTHVASVSDASRKGIRQMFAGRSRQSRSTSIIVDSATRAFPFMFDFGCNRRVGEILPTTLYPSDSKSLAVEVSYQITATWEPLKLTETPSSLMIPIIVQPDPDFHSLELGGQGSWIEIPLSSHRPVPIRCAVTLPSTLKFCRASSIPFFVVFTTTPRDTLLAREVAGDATITVSVFSQVSVVEDSPYTPTGIDTVLSDRSSDSRSSRLTAKRLFKRSRSKTSLSSFQSSDSTRSTASQSLPSLPSRTIFSDIQTVYTGMSIGFPKRPRHTSSSSKAHPTLEEARCLPDGLYKDKIPLGRDILTSFNWGGISVKYYFEVSVLLGQDELRAKVLLRVT</sequence>
<dbReference type="Proteomes" id="UP001218218">
    <property type="component" value="Unassembled WGS sequence"/>
</dbReference>
<keyword evidence="2" id="KW-1185">Reference proteome</keyword>
<organism evidence="1 2">
    <name type="scientific">Mycena albidolilacea</name>
    <dbReference type="NCBI Taxonomy" id="1033008"/>
    <lineage>
        <taxon>Eukaryota</taxon>
        <taxon>Fungi</taxon>
        <taxon>Dikarya</taxon>
        <taxon>Basidiomycota</taxon>
        <taxon>Agaricomycotina</taxon>
        <taxon>Agaricomycetes</taxon>
        <taxon>Agaricomycetidae</taxon>
        <taxon>Agaricales</taxon>
        <taxon>Marasmiineae</taxon>
        <taxon>Mycenaceae</taxon>
        <taxon>Mycena</taxon>
    </lineage>
</organism>
<dbReference type="EMBL" id="JARIHO010000025">
    <property type="protein sequence ID" value="KAJ7342422.1"/>
    <property type="molecule type" value="Genomic_DNA"/>
</dbReference>